<keyword evidence="2" id="KW-0645">Protease</keyword>
<dbReference type="SUPFAM" id="SSF54001">
    <property type="entry name" value="Cysteine proteinases"/>
    <property type="match status" value="1"/>
</dbReference>
<gene>
    <name evidence="8" type="ORF">ABVK25_002958</name>
</gene>
<dbReference type="EMBL" id="JBHFEH010000007">
    <property type="protein sequence ID" value="KAL2056564.1"/>
    <property type="molecule type" value="Genomic_DNA"/>
</dbReference>
<dbReference type="Pfam" id="PF02902">
    <property type="entry name" value="Peptidase_C48"/>
    <property type="match status" value="1"/>
</dbReference>
<dbReference type="InterPro" id="IPR003653">
    <property type="entry name" value="Peptidase_C48_C"/>
</dbReference>
<evidence type="ECO:0000256" key="4">
    <source>
        <dbReference type="ARBA" id="ARBA00022807"/>
    </source>
</evidence>
<feature type="coiled-coil region" evidence="5">
    <location>
        <begin position="655"/>
        <end position="682"/>
    </location>
</feature>
<feature type="region of interest" description="Disordered" evidence="6">
    <location>
        <begin position="396"/>
        <end position="425"/>
    </location>
</feature>
<feature type="region of interest" description="Disordered" evidence="6">
    <location>
        <begin position="52"/>
        <end position="127"/>
    </location>
</feature>
<sequence length="701" mass="81028">MGQTPKEPALVLSEIVEILSKYSKFNSREDYITLLESLENLTKELREEIRPKRQYKKKNKQKEAQFNRGPADILQSPNVTTRSRGAVSATDLSSLMLRSRLTPGPLPDEAEPPSVPQETTDRSHVADNQSEAIQMRNSTLKAEARPAATSTGTPARDKLMQEIERCKESYRGKTFIVNGDERSETIYPDEISDFFSRFQDERWLANFNLMPLLFSFRWPSTTLVLHSSYMSFTGSKMGSEQSRTRVRWPLHRDHDRIILPCCNGFHWTLYDVDLKRNSIRHYDSLAEDISKLEEVVSAIKERVAYAMEGWENPNRDFTIVSGASQQQRNGDDCGIYMIYNAECLASNRDTLEERIDGVQLRYRYLERLLELERQGRSERQIVDMVLPPNKTLRIKRRRVPENVSDDESDQDQPGSRKSRRVDWRPPFHLGSQDAWIEERNHLAATLSKQRYGRSKRDCGERAEELLRMIETIGCEDVMTTWNEAIAEEKLGVRLPTADSTAKAICQLVERAHIRSFKDKILLRIGKWIFTMKILQDVEKLKKEGAPSRQSVLKADVEVRGPALQRAFTNFMREVHPELQEPDLNKQRDVQYSKYRNWWREGQIWVLLYNAFGATVLLLVPAGQRAEGGYPISNQQYVDIKPSDREPFIKALQKLRPDLKKTVSELNDHLEALKDDIADLLGRLQHPRISQELEVEQPKGNP</sequence>
<comment type="caution">
    <text evidence="8">The sequence shown here is derived from an EMBL/GenBank/DDBJ whole genome shotgun (WGS) entry which is preliminary data.</text>
</comment>
<proteinExistence type="inferred from homology"/>
<dbReference type="Proteomes" id="UP001590951">
    <property type="component" value="Unassembled WGS sequence"/>
</dbReference>
<feature type="domain" description="Ubiquitin-like protease family profile" evidence="7">
    <location>
        <begin position="133"/>
        <end position="344"/>
    </location>
</feature>
<dbReference type="PANTHER" id="PTHR46468">
    <property type="entry name" value="SENTRIN-SPECIFIC PROTEASE 8"/>
    <property type="match status" value="1"/>
</dbReference>
<keyword evidence="4" id="KW-0788">Thiol protease</keyword>
<protein>
    <recommendedName>
        <fullName evidence="7">Ubiquitin-like protease family profile domain-containing protein</fullName>
    </recommendedName>
</protein>
<evidence type="ECO:0000313" key="8">
    <source>
        <dbReference type="EMBL" id="KAL2056564.1"/>
    </source>
</evidence>
<evidence type="ECO:0000256" key="5">
    <source>
        <dbReference type="SAM" id="Coils"/>
    </source>
</evidence>
<organism evidence="8 9">
    <name type="scientific">Lepraria finkii</name>
    <dbReference type="NCBI Taxonomy" id="1340010"/>
    <lineage>
        <taxon>Eukaryota</taxon>
        <taxon>Fungi</taxon>
        <taxon>Dikarya</taxon>
        <taxon>Ascomycota</taxon>
        <taxon>Pezizomycotina</taxon>
        <taxon>Lecanoromycetes</taxon>
        <taxon>OSLEUM clade</taxon>
        <taxon>Lecanoromycetidae</taxon>
        <taxon>Lecanorales</taxon>
        <taxon>Lecanorineae</taxon>
        <taxon>Stereocaulaceae</taxon>
        <taxon>Lepraria</taxon>
    </lineage>
</organism>
<reference evidence="8 9" key="1">
    <citation type="submission" date="2024-09" db="EMBL/GenBank/DDBJ databases">
        <title>Rethinking Asexuality: The Enigmatic Case of Functional Sexual Genes in Lepraria (Stereocaulaceae).</title>
        <authorList>
            <person name="Doellman M."/>
            <person name="Sun Y."/>
            <person name="Barcenas-Pena A."/>
            <person name="Lumbsch H.T."/>
            <person name="Grewe F."/>
        </authorList>
    </citation>
    <scope>NUCLEOTIDE SEQUENCE [LARGE SCALE GENOMIC DNA]</scope>
    <source>
        <strain evidence="8 9">Grewe 0041</strain>
    </source>
</reference>
<dbReference type="InterPro" id="IPR044613">
    <property type="entry name" value="Nep1/2-like"/>
</dbReference>
<dbReference type="InterPro" id="IPR038765">
    <property type="entry name" value="Papain-like_cys_pep_sf"/>
</dbReference>
<evidence type="ECO:0000313" key="9">
    <source>
        <dbReference type="Proteomes" id="UP001590951"/>
    </source>
</evidence>
<evidence type="ECO:0000256" key="6">
    <source>
        <dbReference type="SAM" id="MobiDB-lite"/>
    </source>
</evidence>
<keyword evidence="9" id="KW-1185">Reference proteome</keyword>
<name>A0ABR4BFE4_9LECA</name>
<dbReference type="PANTHER" id="PTHR46468:SF1">
    <property type="entry name" value="SENTRIN-SPECIFIC PROTEASE 8"/>
    <property type="match status" value="1"/>
</dbReference>
<evidence type="ECO:0000256" key="3">
    <source>
        <dbReference type="ARBA" id="ARBA00022801"/>
    </source>
</evidence>
<evidence type="ECO:0000256" key="2">
    <source>
        <dbReference type="ARBA" id="ARBA00022670"/>
    </source>
</evidence>
<accession>A0ABR4BFE4</accession>
<dbReference type="Gene3D" id="3.40.395.10">
    <property type="entry name" value="Adenoviral Proteinase, Chain A"/>
    <property type="match status" value="1"/>
</dbReference>
<keyword evidence="3" id="KW-0378">Hydrolase</keyword>
<evidence type="ECO:0000256" key="1">
    <source>
        <dbReference type="ARBA" id="ARBA00005234"/>
    </source>
</evidence>
<evidence type="ECO:0000259" key="7">
    <source>
        <dbReference type="PROSITE" id="PS50600"/>
    </source>
</evidence>
<comment type="similarity">
    <text evidence="1">Belongs to the peptidase C48 family.</text>
</comment>
<keyword evidence="5" id="KW-0175">Coiled coil</keyword>
<dbReference type="PROSITE" id="PS50600">
    <property type="entry name" value="ULP_PROTEASE"/>
    <property type="match status" value="1"/>
</dbReference>